<gene>
    <name evidence="1" type="ORF">Fot_49395</name>
</gene>
<comment type="caution">
    <text evidence="1">The sequence shown here is derived from an EMBL/GenBank/DDBJ whole genome shotgun (WGS) entry which is preliminary data.</text>
</comment>
<dbReference type="EMBL" id="JBFOLJ010000015">
    <property type="protein sequence ID" value="KAL2473659.1"/>
    <property type="molecule type" value="Genomic_DNA"/>
</dbReference>
<organism evidence="1 2">
    <name type="scientific">Forsythia ovata</name>
    <dbReference type="NCBI Taxonomy" id="205694"/>
    <lineage>
        <taxon>Eukaryota</taxon>
        <taxon>Viridiplantae</taxon>
        <taxon>Streptophyta</taxon>
        <taxon>Embryophyta</taxon>
        <taxon>Tracheophyta</taxon>
        <taxon>Spermatophyta</taxon>
        <taxon>Magnoliopsida</taxon>
        <taxon>eudicotyledons</taxon>
        <taxon>Gunneridae</taxon>
        <taxon>Pentapetalae</taxon>
        <taxon>asterids</taxon>
        <taxon>lamiids</taxon>
        <taxon>Lamiales</taxon>
        <taxon>Oleaceae</taxon>
        <taxon>Forsythieae</taxon>
        <taxon>Forsythia</taxon>
    </lineage>
</organism>
<evidence type="ECO:0000313" key="2">
    <source>
        <dbReference type="Proteomes" id="UP001604277"/>
    </source>
</evidence>
<name>A0ABD1QBR8_9LAMI</name>
<reference evidence="2" key="1">
    <citation type="submission" date="2024-07" db="EMBL/GenBank/DDBJ databases">
        <title>Two chromosome-level genome assemblies of Korean endemic species Abeliophyllum distichum and Forsythia ovata (Oleaceae).</title>
        <authorList>
            <person name="Jang H."/>
        </authorList>
    </citation>
    <scope>NUCLEOTIDE SEQUENCE [LARGE SCALE GENOMIC DNA]</scope>
</reference>
<protein>
    <submittedName>
        <fullName evidence="1">Protein NETWORKED 1D</fullName>
    </submittedName>
</protein>
<dbReference type="InterPro" id="IPR051861">
    <property type="entry name" value="NET_actin-binding_domain"/>
</dbReference>
<evidence type="ECO:0000313" key="1">
    <source>
        <dbReference type="EMBL" id="KAL2473659.1"/>
    </source>
</evidence>
<dbReference type="Proteomes" id="UP001604277">
    <property type="component" value="Unassembled WGS sequence"/>
</dbReference>
<accession>A0ABD1QBR8</accession>
<dbReference type="PANTHER" id="PTHR32258">
    <property type="entry name" value="PROTEIN NETWORKED 4A"/>
    <property type="match status" value="1"/>
</dbReference>
<dbReference type="PANTHER" id="PTHR32258:SF32">
    <property type="entry name" value="PROTEIN NETWORKED 1D"/>
    <property type="match status" value="1"/>
</dbReference>
<keyword evidence="2" id="KW-1185">Reference proteome</keyword>
<proteinExistence type="predicted"/>
<sequence>MRKSMLKLYSFHRAGFLIRKAVIECEKLKGQLEESDMTILKLFDLNKKLIKRVENSSFFNVNSSFDSDENGSASKRRISVQTKRIFEKISRLQLVVCQTRRIILLRDYLYNGRRTIHMRKKSQFCACAQPSTTED</sequence>
<dbReference type="AlphaFoldDB" id="A0ABD1QBR8"/>